<accession>A0A5B7FPJ5</accession>
<dbReference type="AlphaFoldDB" id="A0A5B7FPJ5"/>
<evidence type="ECO:0000313" key="2">
    <source>
        <dbReference type="EMBL" id="MPC47277.1"/>
    </source>
</evidence>
<evidence type="ECO:0000313" key="3">
    <source>
        <dbReference type="Proteomes" id="UP000324222"/>
    </source>
</evidence>
<keyword evidence="3" id="KW-1185">Reference proteome</keyword>
<feature type="compositionally biased region" description="Acidic residues" evidence="1">
    <location>
        <begin position="10"/>
        <end position="28"/>
    </location>
</feature>
<evidence type="ECO:0000256" key="1">
    <source>
        <dbReference type="SAM" id="MobiDB-lite"/>
    </source>
</evidence>
<organism evidence="2 3">
    <name type="scientific">Portunus trituberculatus</name>
    <name type="common">Swimming crab</name>
    <name type="synonym">Neptunus trituberculatus</name>
    <dbReference type="NCBI Taxonomy" id="210409"/>
    <lineage>
        <taxon>Eukaryota</taxon>
        <taxon>Metazoa</taxon>
        <taxon>Ecdysozoa</taxon>
        <taxon>Arthropoda</taxon>
        <taxon>Crustacea</taxon>
        <taxon>Multicrustacea</taxon>
        <taxon>Malacostraca</taxon>
        <taxon>Eumalacostraca</taxon>
        <taxon>Eucarida</taxon>
        <taxon>Decapoda</taxon>
        <taxon>Pleocyemata</taxon>
        <taxon>Brachyura</taxon>
        <taxon>Eubrachyura</taxon>
        <taxon>Portunoidea</taxon>
        <taxon>Portunidae</taxon>
        <taxon>Portuninae</taxon>
        <taxon>Portunus</taxon>
    </lineage>
</organism>
<sequence length="69" mass="7854">MSAVCKSGDLEEDDAEEDEEEPFLEQDEAWLYDEESSLLVPRSTAELQEFTMSAGDDSCVHLSLERWLP</sequence>
<gene>
    <name evidence="2" type="ORF">E2C01_041019</name>
</gene>
<protein>
    <submittedName>
        <fullName evidence="2">Uncharacterized protein</fullName>
    </submittedName>
</protein>
<dbReference type="EMBL" id="VSRR010007651">
    <property type="protein sequence ID" value="MPC47277.1"/>
    <property type="molecule type" value="Genomic_DNA"/>
</dbReference>
<reference evidence="2 3" key="1">
    <citation type="submission" date="2019-05" db="EMBL/GenBank/DDBJ databases">
        <title>Another draft genome of Portunus trituberculatus and its Hox gene families provides insights of decapod evolution.</title>
        <authorList>
            <person name="Jeong J.-H."/>
            <person name="Song I."/>
            <person name="Kim S."/>
            <person name="Choi T."/>
            <person name="Kim D."/>
            <person name="Ryu S."/>
            <person name="Kim W."/>
        </authorList>
    </citation>
    <scope>NUCLEOTIDE SEQUENCE [LARGE SCALE GENOMIC DNA]</scope>
    <source>
        <tissue evidence="2">Muscle</tissue>
    </source>
</reference>
<proteinExistence type="predicted"/>
<dbReference type="Proteomes" id="UP000324222">
    <property type="component" value="Unassembled WGS sequence"/>
</dbReference>
<comment type="caution">
    <text evidence="2">The sequence shown here is derived from an EMBL/GenBank/DDBJ whole genome shotgun (WGS) entry which is preliminary data.</text>
</comment>
<name>A0A5B7FPJ5_PORTR</name>
<feature type="region of interest" description="Disordered" evidence="1">
    <location>
        <begin position="1"/>
        <end position="28"/>
    </location>
</feature>